<gene>
    <name evidence="1" type="ORF">GQ43DRAFT_369123</name>
</gene>
<evidence type="ECO:0000313" key="2">
    <source>
        <dbReference type="Proteomes" id="UP000799536"/>
    </source>
</evidence>
<dbReference type="OrthoDB" id="5151590at2759"/>
<keyword evidence="2" id="KW-1185">Reference proteome</keyword>
<dbReference type="EMBL" id="ML993936">
    <property type="protein sequence ID" value="KAF2202452.1"/>
    <property type="molecule type" value="Genomic_DNA"/>
</dbReference>
<accession>A0A9P4JSJ6</accession>
<dbReference type="Gene3D" id="3.30.420.10">
    <property type="entry name" value="Ribonuclease H-like superfamily/Ribonuclease H"/>
    <property type="match status" value="1"/>
</dbReference>
<dbReference type="GO" id="GO:0003676">
    <property type="term" value="F:nucleic acid binding"/>
    <property type="evidence" value="ECO:0007669"/>
    <property type="project" value="InterPro"/>
</dbReference>
<dbReference type="Proteomes" id="UP000799536">
    <property type="component" value="Unassembled WGS sequence"/>
</dbReference>
<evidence type="ECO:0000313" key="1">
    <source>
        <dbReference type="EMBL" id="KAF2202452.1"/>
    </source>
</evidence>
<sequence length="86" mass="10304">YSPGLKPTEHMWNTLKEKAYELYPHLDLVSQSEEDGCTIVEAVKDFWRQLDQSLIHKHIDTMEHWIKTVMKARSWKRILKYTLLFG</sequence>
<comment type="caution">
    <text evidence="1">The sequence shown here is derived from an EMBL/GenBank/DDBJ whole genome shotgun (WGS) entry which is preliminary data.</text>
</comment>
<dbReference type="AlphaFoldDB" id="A0A9P4JSJ6"/>
<evidence type="ECO:0008006" key="3">
    <source>
        <dbReference type="Google" id="ProtNLM"/>
    </source>
</evidence>
<feature type="non-terminal residue" evidence="1">
    <location>
        <position position="1"/>
    </location>
</feature>
<name>A0A9P4JSJ6_9PLEO</name>
<reference evidence="1" key="1">
    <citation type="journal article" date="2020" name="Stud. Mycol.">
        <title>101 Dothideomycetes genomes: a test case for predicting lifestyles and emergence of pathogens.</title>
        <authorList>
            <person name="Haridas S."/>
            <person name="Albert R."/>
            <person name="Binder M."/>
            <person name="Bloem J."/>
            <person name="Labutti K."/>
            <person name="Salamov A."/>
            <person name="Andreopoulos B."/>
            <person name="Baker S."/>
            <person name="Barry K."/>
            <person name="Bills G."/>
            <person name="Bluhm B."/>
            <person name="Cannon C."/>
            <person name="Castanera R."/>
            <person name="Culley D."/>
            <person name="Daum C."/>
            <person name="Ezra D."/>
            <person name="Gonzalez J."/>
            <person name="Henrissat B."/>
            <person name="Kuo A."/>
            <person name="Liang C."/>
            <person name="Lipzen A."/>
            <person name="Lutzoni F."/>
            <person name="Magnuson J."/>
            <person name="Mondo S."/>
            <person name="Nolan M."/>
            <person name="Ohm R."/>
            <person name="Pangilinan J."/>
            <person name="Park H.-J."/>
            <person name="Ramirez L."/>
            <person name="Alfaro M."/>
            <person name="Sun H."/>
            <person name="Tritt A."/>
            <person name="Yoshinaga Y."/>
            <person name="Zwiers L.-H."/>
            <person name="Turgeon B."/>
            <person name="Goodwin S."/>
            <person name="Spatafora J."/>
            <person name="Crous P."/>
            <person name="Grigoriev I."/>
        </authorList>
    </citation>
    <scope>NUCLEOTIDE SEQUENCE</scope>
    <source>
        <strain evidence="1">ATCC 74209</strain>
    </source>
</reference>
<protein>
    <recommendedName>
        <fullName evidence="3">Tc1-like transposase DDE domain-containing protein</fullName>
    </recommendedName>
</protein>
<dbReference type="InterPro" id="IPR036397">
    <property type="entry name" value="RNaseH_sf"/>
</dbReference>
<proteinExistence type="predicted"/>
<organism evidence="1 2">
    <name type="scientific">Delitschia confertaspora ATCC 74209</name>
    <dbReference type="NCBI Taxonomy" id="1513339"/>
    <lineage>
        <taxon>Eukaryota</taxon>
        <taxon>Fungi</taxon>
        <taxon>Dikarya</taxon>
        <taxon>Ascomycota</taxon>
        <taxon>Pezizomycotina</taxon>
        <taxon>Dothideomycetes</taxon>
        <taxon>Pleosporomycetidae</taxon>
        <taxon>Pleosporales</taxon>
        <taxon>Delitschiaceae</taxon>
        <taxon>Delitschia</taxon>
    </lineage>
</organism>